<dbReference type="EMBL" id="KZ995181">
    <property type="protein sequence ID" value="RKO91209.1"/>
    <property type="molecule type" value="Genomic_DNA"/>
</dbReference>
<dbReference type="AlphaFoldDB" id="A0A4P9WEQ8"/>
<reference evidence="3" key="1">
    <citation type="journal article" date="2018" name="Nat. Microbiol.">
        <title>Leveraging single-cell genomics to expand the fungal tree of life.</title>
        <authorList>
            <person name="Ahrendt S.R."/>
            <person name="Quandt C.A."/>
            <person name="Ciobanu D."/>
            <person name="Clum A."/>
            <person name="Salamov A."/>
            <person name="Andreopoulos B."/>
            <person name="Cheng J.F."/>
            <person name="Woyke T."/>
            <person name="Pelin A."/>
            <person name="Henrissat B."/>
            <person name="Reynolds N.K."/>
            <person name="Benny G.L."/>
            <person name="Smith M.E."/>
            <person name="James T.Y."/>
            <person name="Grigoriev I.V."/>
        </authorList>
    </citation>
    <scope>NUCLEOTIDE SEQUENCE [LARGE SCALE GENOMIC DNA]</scope>
</reference>
<evidence type="ECO:0000313" key="3">
    <source>
        <dbReference type="Proteomes" id="UP000269721"/>
    </source>
</evidence>
<gene>
    <name evidence="2" type="ORF">BDK51DRAFT_37529</name>
</gene>
<feature type="chain" id="PRO_5020995160" description="Inhibitor I9 domain-containing protein" evidence="1">
    <location>
        <begin position="25"/>
        <end position="131"/>
    </location>
</feature>
<evidence type="ECO:0000256" key="1">
    <source>
        <dbReference type="SAM" id="SignalP"/>
    </source>
</evidence>
<organism evidence="2 3">
    <name type="scientific">Blyttiomyces helicus</name>
    <dbReference type="NCBI Taxonomy" id="388810"/>
    <lineage>
        <taxon>Eukaryota</taxon>
        <taxon>Fungi</taxon>
        <taxon>Fungi incertae sedis</taxon>
        <taxon>Chytridiomycota</taxon>
        <taxon>Chytridiomycota incertae sedis</taxon>
        <taxon>Chytridiomycetes</taxon>
        <taxon>Chytridiomycetes incertae sedis</taxon>
        <taxon>Blyttiomyces</taxon>
    </lineage>
</organism>
<dbReference type="OrthoDB" id="5518345at2759"/>
<protein>
    <recommendedName>
        <fullName evidence="4">Inhibitor I9 domain-containing protein</fullName>
    </recommendedName>
</protein>
<name>A0A4P9WEQ8_9FUNG</name>
<evidence type="ECO:0008006" key="4">
    <source>
        <dbReference type="Google" id="ProtNLM"/>
    </source>
</evidence>
<sequence length="131" mass="14044">MRLPPLLSLLLALAFAMFAAPAAASKEILLSPQAFAKYIVVLKDKSVAQMGEVEKKIVELGGKVVKKFDILPGLVMVCSHQNPIPRTRSHHTGNSIPELPIAHIAAVSTLSALPEVDYVEADAPVHTLSDQ</sequence>
<evidence type="ECO:0000313" key="2">
    <source>
        <dbReference type="EMBL" id="RKO91209.1"/>
    </source>
</evidence>
<keyword evidence="1" id="KW-0732">Signal</keyword>
<dbReference type="Proteomes" id="UP000269721">
    <property type="component" value="Unassembled WGS sequence"/>
</dbReference>
<accession>A0A4P9WEQ8</accession>
<keyword evidence="3" id="KW-1185">Reference proteome</keyword>
<feature type="signal peptide" evidence="1">
    <location>
        <begin position="1"/>
        <end position="24"/>
    </location>
</feature>
<proteinExistence type="predicted"/>